<dbReference type="AlphaFoldDB" id="F5Y9G6"/>
<evidence type="ECO:0000313" key="2">
    <source>
        <dbReference type="Proteomes" id="UP000009222"/>
    </source>
</evidence>
<dbReference type="KEGG" id="taz:TREAZ_2095"/>
<dbReference type="eggNOG" id="COG1533">
    <property type="taxonomic scope" value="Bacteria"/>
</dbReference>
<dbReference type="InParanoid" id="F5Y9G6"/>
<name>F5Y9G6_LEAAZ</name>
<gene>
    <name evidence="1" type="ordered locus">TREAZ_2095</name>
</gene>
<sequence length="310" mass="36439">MIISASRRTDIPAFFGDWFMNRLAGKKVLARNPMNPNSITEIPLEPDLIECIVFWSKNPEKFFKHLPIIDKLGYRYYFQFTLNAYDSTIEKNIDKRNILGNFIELSEYLGKEKIIWRYDPILVNDKFTIKYHIENFESLCKKLYRHTEKCVISFIDTYSFLNENFRQNNIHELPNDEMDNLADKFATISKKYNLQLSACCEKINLDKYGISHNKCIDDDLIERLFNVNVKSKKDPSQRKECGCCVSRDIGAYNTCLHDCIYCYAKRGIELLHHDPHSPLLCDIVNGTEKINQLELNPVEKIRHEVYPVRT</sequence>
<reference evidence="1 2" key="2">
    <citation type="journal article" date="2011" name="ISME J.">
        <title>RNA-seq reveals cooperative metabolic interactions between two termite-gut spirochete species in co-culture.</title>
        <authorList>
            <person name="Rosenthal A.Z."/>
            <person name="Matson E.G."/>
            <person name="Eldar A."/>
            <person name="Leadbetter J.R."/>
        </authorList>
    </citation>
    <scope>NUCLEOTIDE SEQUENCE [LARGE SCALE GENOMIC DNA]</scope>
    <source>
        <strain evidence="2">ATCC BAA-888 / DSM 13862 / ZAS-9</strain>
    </source>
</reference>
<dbReference type="Proteomes" id="UP000009222">
    <property type="component" value="Chromosome"/>
</dbReference>
<dbReference type="RefSeq" id="WP_015709954.1">
    <property type="nucleotide sequence ID" value="NC_015577.1"/>
</dbReference>
<dbReference type="Pfam" id="PF08902">
    <property type="entry name" value="DUF1848"/>
    <property type="match status" value="1"/>
</dbReference>
<dbReference type="InterPro" id="IPR014998">
    <property type="entry name" value="DUF1848"/>
</dbReference>
<reference evidence="2" key="1">
    <citation type="submission" date="2009-12" db="EMBL/GenBank/DDBJ databases">
        <title>Complete sequence of Treponema azotonutricium strain ZAS-9.</title>
        <authorList>
            <person name="Tetu S.G."/>
            <person name="Matson E."/>
            <person name="Ren Q."/>
            <person name="Seshadri R."/>
            <person name="Elbourne L."/>
            <person name="Hassan K.A."/>
            <person name="Durkin A."/>
            <person name="Radune D."/>
            <person name="Mohamoud Y."/>
            <person name="Shay R."/>
            <person name="Jin S."/>
            <person name="Zhang X."/>
            <person name="Lucey K."/>
            <person name="Ballor N.R."/>
            <person name="Ottesen E."/>
            <person name="Rosenthal R."/>
            <person name="Allen A."/>
            <person name="Leadbetter J.R."/>
            <person name="Paulsen I.T."/>
        </authorList>
    </citation>
    <scope>NUCLEOTIDE SEQUENCE [LARGE SCALE GENOMIC DNA]</scope>
    <source>
        <strain evidence="2">ATCC BAA-888 / DSM 13862 / ZAS-9</strain>
    </source>
</reference>
<evidence type="ECO:0000313" key="1">
    <source>
        <dbReference type="EMBL" id="AEF82638.1"/>
    </source>
</evidence>
<dbReference type="STRING" id="545695.TREAZ_2095"/>
<organism evidence="1 2">
    <name type="scientific">Leadbettera azotonutricia (strain ATCC BAA-888 / DSM 13862 / ZAS-9)</name>
    <name type="common">Treponema azotonutricium</name>
    <dbReference type="NCBI Taxonomy" id="545695"/>
    <lineage>
        <taxon>Bacteria</taxon>
        <taxon>Pseudomonadati</taxon>
        <taxon>Spirochaetota</taxon>
        <taxon>Spirochaetia</taxon>
        <taxon>Spirochaetales</taxon>
        <taxon>Breznakiellaceae</taxon>
        <taxon>Leadbettera</taxon>
    </lineage>
</organism>
<dbReference type="EMBL" id="CP001841">
    <property type="protein sequence ID" value="AEF82638.1"/>
    <property type="molecule type" value="Genomic_DNA"/>
</dbReference>
<protein>
    <recommendedName>
        <fullName evidence="3">DUF1848 domain-containing protein</fullName>
    </recommendedName>
</protein>
<proteinExistence type="predicted"/>
<keyword evidence="2" id="KW-1185">Reference proteome</keyword>
<accession>F5Y9G6</accession>
<dbReference type="HOGENOM" id="CLU_069130_0_0_12"/>
<dbReference type="OrthoDB" id="9771212at2"/>
<evidence type="ECO:0008006" key="3">
    <source>
        <dbReference type="Google" id="ProtNLM"/>
    </source>
</evidence>